<organism evidence="2 3">
    <name type="scientific">Plakobranchus ocellatus</name>
    <dbReference type="NCBI Taxonomy" id="259542"/>
    <lineage>
        <taxon>Eukaryota</taxon>
        <taxon>Metazoa</taxon>
        <taxon>Spiralia</taxon>
        <taxon>Lophotrochozoa</taxon>
        <taxon>Mollusca</taxon>
        <taxon>Gastropoda</taxon>
        <taxon>Heterobranchia</taxon>
        <taxon>Euthyneura</taxon>
        <taxon>Panpulmonata</taxon>
        <taxon>Sacoglossa</taxon>
        <taxon>Placobranchoidea</taxon>
        <taxon>Plakobranchidae</taxon>
        <taxon>Plakobranchus</taxon>
    </lineage>
</organism>
<comment type="caution">
    <text evidence="2">The sequence shown here is derived from an EMBL/GenBank/DDBJ whole genome shotgun (WGS) entry which is preliminary data.</text>
</comment>
<proteinExistence type="predicted"/>
<protein>
    <submittedName>
        <fullName evidence="2">Uncharacterized protein</fullName>
    </submittedName>
</protein>
<dbReference type="Proteomes" id="UP000735302">
    <property type="component" value="Unassembled WGS sequence"/>
</dbReference>
<accession>A0AAV4D5Z2</accession>
<evidence type="ECO:0000313" key="3">
    <source>
        <dbReference type="Proteomes" id="UP000735302"/>
    </source>
</evidence>
<feature type="compositionally biased region" description="Basic and acidic residues" evidence="1">
    <location>
        <begin position="151"/>
        <end position="160"/>
    </location>
</feature>
<name>A0AAV4D5Z2_9GAST</name>
<dbReference type="EMBL" id="BLXT01007498">
    <property type="protein sequence ID" value="GFO39565.1"/>
    <property type="molecule type" value="Genomic_DNA"/>
</dbReference>
<feature type="compositionally biased region" description="Basic and acidic residues" evidence="1">
    <location>
        <begin position="89"/>
        <end position="101"/>
    </location>
</feature>
<sequence length="160" mass="16714">MTMTPAGPPLAKPLPRDDPPPYTAGPSTYSVPLGREATTMSKMTEACGPPPPPPTKMSNNPHGHDLNTGSQTSLKKDLDYLAAAGAIPEENKKDLEAEKSKDKKNKKKGTASVVSEEGESVVAAQQETEAEAKVETEVEGAEAPAEASEQTGEKDSAGND</sequence>
<keyword evidence="3" id="KW-1185">Reference proteome</keyword>
<gene>
    <name evidence="2" type="ORF">PoB_006607000</name>
</gene>
<feature type="compositionally biased region" description="Polar residues" evidence="1">
    <location>
        <begin position="56"/>
        <end position="73"/>
    </location>
</feature>
<dbReference type="AlphaFoldDB" id="A0AAV4D5Z2"/>
<feature type="compositionally biased region" description="Pro residues" evidence="1">
    <location>
        <begin position="1"/>
        <end position="12"/>
    </location>
</feature>
<feature type="region of interest" description="Disordered" evidence="1">
    <location>
        <begin position="1"/>
        <end position="160"/>
    </location>
</feature>
<reference evidence="2 3" key="1">
    <citation type="journal article" date="2021" name="Elife">
        <title>Chloroplast acquisition without the gene transfer in kleptoplastic sea slugs, Plakobranchus ocellatus.</title>
        <authorList>
            <person name="Maeda T."/>
            <person name="Takahashi S."/>
            <person name="Yoshida T."/>
            <person name="Shimamura S."/>
            <person name="Takaki Y."/>
            <person name="Nagai Y."/>
            <person name="Toyoda A."/>
            <person name="Suzuki Y."/>
            <person name="Arimoto A."/>
            <person name="Ishii H."/>
            <person name="Satoh N."/>
            <person name="Nishiyama T."/>
            <person name="Hasebe M."/>
            <person name="Maruyama T."/>
            <person name="Minagawa J."/>
            <person name="Obokata J."/>
            <person name="Shigenobu S."/>
        </authorList>
    </citation>
    <scope>NUCLEOTIDE SEQUENCE [LARGE SCALE GENOMIC DNA]</scope>
</reference>
<feature type="compositionally biased region" description="Low complexity" evidence="1">
    <location>
        <begin position="111"/>
        <end position="127"/>
    </location>
</feature>
<evidence type="ECO:0000256" key="1">
    <source>
        <dbReference type="SAM" id="MobiDB-lite"/>
    </source>
</evidence>
<evidence type="ECO:0000313" key="2">
    <source>
        <dbReference type="EMBL" id="GFO39565.1"/>
    </source>
</evidence>